<keyword evidence="2" id="KW-1185">Reference proteome</keyword>
<name>A0A9D4ILL2_DREPO</name>
<accession>A0A9D4ILL2</accession>
<gene>
    <name evidence="1" type="ORF">DPMN_178852</name>
</gene>
<dbReference type="EMBL" id="JAIWYP010000009">
    <property type="protein sequence ID" value="KAH3777409.1"/>
    <property type="molecule type" value="Genomic_DNA"/>
</dbReference>
<reference evidence="1" key="2">
    <citation type="submission" date="2020-11" db="EMBL/GenBank/DDBJ databases">
        <authorList>
            <person name="McCartney M.A."/>
            <person name="Auch B."/>
            <person name="Kono T."/>
            <person name="Mallez S."/>
            <person name="Becker A."/>
            <person name="Gohl D.M."/>
            <person name="Silverstein K.A.T."/>
            <person name="Koren S."/>
            <person name="Bechman K.B."/>
            <person name="Herman A."/>
            <person name="Abrahante J.E."/>
            <person name="Garbe J."/>
        </authorList>
    </citation>
    <scope>NUCLEOTIDE SEQUENCE</scope>
    <source>
        <strain evidence="1">Duluth1</strain>
        <tissue evidence="1">Whole animal</tissue>
    </source>
</reference>
<proteinExistence type="predicted"/>
<comment type="caution">
    <text evidence="1">The sequence shown here is derived from an EMBL/GenBank/DDBJ whole genome shotgun (WGS) entry which is preliminary data.</text>
</comment>
<sequence length="55" mass="6290">MFPKPSRVPGDIHPTDSTRGSVAWITPELETRSLRLKREDHRLLWIGQSPQLVLA</sequence>
<dbReference type="AlphaFoldDB" id="A0A9D4ILL2"/>
<protein>
    <submittedName>
        <fullName evidence="1">Uncharacterized protein</fullName>
    </submittedName>
</protein>
<dbReference type="Proteomes" id="UP000828390">
    <property type="component" value="Unassembled WGS sequence"/>
</dbReference>
<organism evidence="1 2">
    <name type="scientific">Dreissena polymorpha</name>
    <name type="common">Zebra mussel</name>
    <name type="synonym">Mytilus polymorpha</name>
    <dbReference type="NCBI Taxonomy" id="45954"/>
    <lineage>
        <taxon>Eukaryota</taxon>
        <taxon>Metazoa</taxon>
        <taxon>Spiralia</taxon>
        <taxon>Lophotrochozoa</taxon>
        <taxon>Mollusca</taxon>
        <taxon>Bivalvia</taxon>
        <taxon>Autobranchia</taxon>
        <taxon>Heteroconchia</taxon>
        <taxon>Euheterodonta</taxon>
        <taxon>Imparidentia</taxon>
        <taxon>Neoheterodontei</taxon>
        <taxon>Myida</taxon>
        <taxon>Dreissenoidea</taxon>
        <taxon>Dreissenidae</taxon>
        <taxon>Dreissena</taxon>
    </lineage>
</organism>
<evidence type="ECO:0000313" key="2">
    <source>
        <dbReference type="Proteomes" id="UP000828390"/>
    </source>
</evidence>
<reference evidence="1" key="1">
    <citation type="journal article" date="2019" name="bioRxiv">
        <title>The Genome of the Zebra Mussel, Dreissena polymorpha: A Resource for Invasive Species Research.</title>
        <authorList>
            <person name="McCartney M.A."/>
            <person name="Auch B."/>
            <person name="Kono T."/>
            <person name="Mallez S."/>
            <person name="Zhang Y."/>
            <person name="Obille A."/>
            <person name="Becker A."/>
            <person name="Abrahante J.E."/>
            <person name="Garbe J."/>
            <person name="Badalamenti J.P."/>
            <person name="Herman A."/>
            <person name="Mangelson H."/>
            <person name="Liachko I."/>
            <person name="Sullivan S."/>
            <person name="Sone E.D."/>
            <person name="Koren S."/>
            <person name="Silverstein K.A.T."/>
            <person name="Beckman K.B."/>
            <person name="Gohl D.M."/>
        </authorList>
    </citation>
    <scope>NUCLEOTIDE SEQUENCE</scope>
    <source>
        <strain evidence="1">Duluth1</strain>
        <tissue evidence="1">Whole animal</tissue>
    </source>
</reference>
<evidence type="ECO:0000313" key="1">
    <source>
        <dbReference type="EMBL" id="KAH3777409.1"/>
    </source>
</evidence>